<gene>
    <name evidence="1" type="ORF">ABIE13_003707</name>
</gene>
<evidence type="ECO:0000313" key="1">
    <source>
        <dbReference type="EMBL" id="MET4578591.1"/>
    </source>
</evidence>
<evidence type="ECO:0000313" key="2">
    <source>
        <dbReference type="Proteomes" id="UP001549320"/>
    </source>
</evidence>
<name>A0ABV2QC26_9BURK</name>
<sequence length="46" mass="5233">MPALTAKNHPLRVKNARRSTSYACAFRLDRAIFDGPFEHAGFIHTF</sequence>
<protein>
    <submittedName>
        <fullName evidence="1">Uncharacterized protein</fullName>
    </submittedName>
</protein>
<dbReference type="EMBL" id="JBEPSH010000007">
    <property type="protein sequence ID" value="MET4578591.1"/>
    <property type="molecule type" value="Genomic_DNA"/>
</dbReference>
<organism evidence="1 2">
    <name type="scientific">Ottowia thiooxydans</name>
    <dbReference type="NCBI Taxonomy" id="219182"/>
    <lineage>
        <taxon>Bacteria</taxon>
        <taxon>Pseudomonadati</taxon>
        <taxon>Pseudomonadota</taxon>
        <taxon>Betaproteobacteria</taxon>
        <taxon>Burkholderiales</taxon>
        <taxon>Comamonadaceae</taxon>
        <taxon>Ottowia</taxon>
    </lineage>
</organism>
<keyword evidence="2" id="KW-1185">Reference proteome</keyword>
<proteinExistence type="predicted"/>
<comment type="caution">
    <text evidence="1">The sequence shown here is derived from an EMBL/GenBank/DDBJ whole genome shotgun (WGS) entry which is preliminary data.</text>
</comment>
<accession>A0ABV2QC26</accession>
<reference evidence="1 2" key="1">
    <citation type="submission" date="2024-06" db="EMBL/GenBank/DDBJ databases">
        <title>Sorghum-associated microbial communities from plants grown in Nebraska, USA.</title>
        <authorList>
            <person name="Schachtman D."/>
        </authorList>
    </citation>
    <scope>NUCLEOTIDE SEQUENCE [LARGE SCALE GENOMIC DNA]</scope>
    <source>
        <strain evidence="1 2">2709</strain>
    </source>
</reference>
<dbReference type="Proteomes" id="UP001549320">
    <property type="component" value="Unassembled WGS sequence"/>
</dbReference>